<dbReference type="PANTHER" id="PTHR11629:SF63">
    <property type="entry name" value="V-TYPE PROTON ATPASE SUBUNIT A"/>
    <property type="match status" value="1"/>
</dbReference>
<evidence type="ECO:0000256" key="4">
    <source>
        <dbReference type="ARBA" id="ARBA00022692"/>
    </source>
</evidence>
<name>A0ABP6KMP2_9ENTE</name>
<evidence type="ECO:0000256" key="2">
    <source>
        <dbReference type="ARBA" id="ARBA00009904"/>
    </source>
</evidence>
<accession>A0ABP6KMP2</accession>
<feature type="transmembrane region" description="Helical" evidence="9">
    <location>
        <begin position="588"/>
        <end position="608"/>
    </location>
</feature>
<evidence type="ECO:0000256" key="5">
    <source>
        <dbReference type="ARBA" id="ARBA00022989"/>
    </source>
</evidence>
<keyword evidence="7 9" id="KW-0472">Membrane</keyword>
<keyword evidence="6" id="KW-0406">Ion transport</keyword>
<dbReference type="EMBL" id="BAAAXQ010000026">
    <property type="protein sequence ID" value="GAA3014900.1"/>
    <property type="molecule type" value="Genomic_DNA"/>
</dbReference>
<evidence type="ECO:0000256" key="1">
    <source>
        <dbReference type="ARBA" id="ARBA00004141"/>
    </source>
</evidence>
<reference evidence="11" key="1">
    <citation type="journal article" date="2019" name="Int. J. Syst. Evol. Microbiol.">
        <title>The Global Catalogue of Microorganisms (GCM) 10K type strain sequencing project: providing services to taxonomists for standard genome sequencing and annotation.</title>
        <authorList>
            <consortium name="The Broad Institute Genomics Platform"/>
            <consortium name="The Broad Institute Genome Sequencing Center for Infectious Disease"/>
            <person name="Wu L."/>
            <person name="Ma J."/>
        </authorList>
    </citation>
    <scope>NUCLEOTIDE SEQUENCE [LARGE SCALE GENOMIC DNA]</scope>
    <source>
        <strain evidence="11">JCM 8736</strain>
    </source>
</reference>
<comment type="subcellular location">
    <subcellularLocation>
        <location evidence="1">Membrane</location>
        <topology evidence="1">Multi-pass membrane protein</topology>
    </subcellularLocation>
</comment>
<dbReference type="PANTHER" id="PTHR11629">
    <property type="entry name" value="VACUOLAR PROTON ATPASES"/>
    <property type="match status" value="1"/>
</dbReference>
<feature type="coiled-coil region" evidence="8">
    <location>
        <begin position="232"/>
        <end position="263"/>
    </location>
</feature>
<feature type="transmembrane region" description="Helical" evidence="9">
    <location>
        <begin position="368"/>
        <end position="392"/>
    </location>
</feature>
<protein>
    <submittedName>
        <fullName evidence="10">V-type ATP synthase subunit I</fullName>
    </submittedName>
</protein>
<evidence type="ECO:0000256" key="6">
    <source>
        <dbReference type="ARBA" id="ARBA00023065"/>
    </source>
</evidence>
<evidence type="ECO:0000256" key="8">
    <source>
        <dbReference type="SAM" id="Coils"/>
    </source>
</evidence>
<evidence type="ECO:0000313" key="10">
    <source>
        <dbReference type="EMBL" id="GAA3014900.1"/>
    </source>
</evidence>
<keyword evidence="8" id="KW-0175">Coiled coil</keyword>
<evidence type="ECO:0000256" key="9">
    <source>
        <dbReference type="SAM" id="Phobius"/>
    </source>
</evidence>
<dbReference type="RefSeq" id="WP_068707831.1">
    <property type="nucleotide sequence ID" value="NZ_BAAAXQ010000026.1"/>
</dbReference>
<keyword evidence="11" id="KW-1185">Reference proteome</keyword>
<evidence type="ECO:0000256" key="7">
    <source>
        <dbReference type="ARBA" id="ARBA00023136"/>
    </source>
</evidence>
<dbReference type="Proteomes" id="UP001501577">
    <property type="component" value="Unassembled WGS sequence"/>
</dbReference>
<feature type="transmembrane region" description="Helical" evidence="9">
    <location>
        <begin position="480"/>
        <end position="502"/>
    </location>
</feature>
<gene>
    <name evidence="10" type="ORF">GCM10019998_08750</name>
</gene>
<feature type="transmembrane region" description="Helical" evidence="9">
    <location>
        <begin position="447"/>
        <end position="468"/>
    </location>
</feature>
<dbReference type="InterPro" id="IPR002490">
    <property type="entry name" value="V-ATPase_116kDa_su"/>
</dbReference>
<feature type="transmembrane region" description="Helical" evidence="9">
    <location>
        <begin position="561"/>
        <end position="582"/>
    </location>
</feature>
<proteinExistence type="inferred from homology"/>
<keyword evidence="5 9" id="KW-1133">Transmembrane helix</keyword>
<evidence type="ECO:0000313" key="11">
    <source>
        <dbReference type="Proteomes" id="UP001501577"/>
    </source>
</evidence>
<evidence type="ECO:0000256" key="3">
    <source>
        <dbReference type="ARBA" id="ARBA00022448"/>
    </source>
</evidence>
<dbReference type="Pfam" id="PF01496">
    <property type="entry name" value="V_ATPase_I"/>
    <property type="match status" value="2"/>
</dbReference>
<keyword evidence="4 9" id="KW-0812">Transmembrane</keyword>
<sequence length="657" mass="75442">MAIEKMQKFNLITFHSDQDAVMEQLQDFQQIELFSAAKYNREANIFFNQMQEHPEADKIENQIGNVSWARGFLDTYVEKPGMIQALRQPLRHYTLKELSEHAHTYKWQNVYANLRKQDKRLRTIEQERQELSTQEDELNKWQYFDENPAVLNTLSETIGLLGTVPNSEFNHLKEKMRQLQYSYLETIHQTSTTSYLLILFLKESHERAQDILRTAGFEEYDYPYENKPADELKQVKEKSQKLAKEEKSIKAQLKAQKDDYENLGLVAEYLDSLLVRVNSNQYLLESNYTVNLSGWVPEKQTEQLNKRIRQIVGDDYFLEFSEVKENEYDDTPILLKNHKLVQPFEGLVEMYSLPKYWELDPTPFMMPFYALAFGLMVADFGYGLLLFIAAALAKRFLNFKPGMLQNITMFQIGSIPTMMWGLVYGNIFGQQFSFQLLSTDSDITEILVMSMIFGFIQIMVGLGLKFYLLWQRENAKIKALFQAGSWMFFLISVAMIAAGMVLVPETALQSVGITCLIISLVMIVIGGSFDGNTVIGKIGSGLYSIMDLTNYLSDLISYTRLMALGVAGGSIGAAFNLILSYLPTPARFTIGIVLFIGLHGLNIFLSYLSAYVHGIRLQYLEFFNKFYTGGGRAFKPFKSNESYVQVISEENQQQGDK</sequence>
<feature type="transmembrane region" description="Helical" evidence="9">
    <location>
        <begin position="404"/>
        <end position="427"/>
    </location>
</feature>
<keyword evidence="3" id="KW-0813">Transport</keyword>
<feature type="transmembrane region" description="Helical" evidence="9">
    <location>
        <begin position="508"/>
        <end position="529"/>
    </location>
</feature>
<comment type="similarity">
    <text evidence="2">Belongs to the V-ATPase 116 kDa subunit family.</text>
</comment>
<organism evidence="10 11">
    <name type="scientific">Tetragenococcus solitarius</name>
    <dbReference type="NCBI Taxonomy" id="71453"/>
    <lineage>
        <taxon>Bacteria</taxon>
        <taxon>Bacillati</taxon>
        <taxon>Bacillota</taxon>
        <taxon>Bacilli</taxon>
        <taxon>Lactobacillales</taxon>
        <taxon>Enterococcaceae</taxon>
        <taxon>Tetragenococcus</taxon>
    </lineage>
</organism>
<comment type="caution">
    <text evidence="10">The sequence shown here is derived from an EMBL/GenBank/DDBJ whole genome shotgun (WGS) entry which is preliminary data.</text>
</comment>